<evidence type="ECO:0000256" key="1">
    <source>
        <dbReference type="SAM" id="Phobius"/>
    </source>
</evidence>
<evidence type="ECO:0008006" key="4">
    <source>
        <dbReference type="Google" id="ProtNLM"/>
    </source>
</evidence>
<dbReference type="EMBL" id="BOMH01000111">
    <property type="protein sequence ID" value="GID71279.1"/>
    <property type="molecule type" value="Genomic_DNA"/>
</dbReference>
<dbReference type="Pfam" id="PF14248">
    <property type="entry name" value="DUF4345"/>
    <property type="match status" value="1"/>
</dbReference>
<dbReference type="AlphaFoldDB" id="A0A919ISE5"/>
<feature type="transmembrane region" description="Helical" evidence="1">
    <location>
        <begin position="72"/>
        <end position="91"/>
    </location>
</feature>
<evidence type="ECO:0000313" key="2">
    <source>
        <dbReference type="EMBL" id="GID71279.1"/>
    </source>
</evidence>
<dbReference type="InterPro" id="IPR025597">
    <property type="entry name" value="DUF4345"/>
</dbReference>
<feature type="transmembrane region" description="Helical" evidence="1">
    <location>
        <begin position="20"/>
        <end position="36"/>
    </location>
</feature>
<proteinExistence type="predicted"/>
<keyword evidence="1" id="KW-0472">Membrane</keyword>
<name>A0A919ISE5_9ACTN</name>
<accession>A0A919ISE5</accession>
<keyword evidence="1" id="KW-0812">Transmembrane</keyword>
<gene>
    <name evidence="2" type="ORF">Acy02nite_91600</name>
</gene>
<sequence>MGFSPDETNGTPYLDSEYRFLGMWWAAAGVLLWWSLRAPQRRAVVTRALLGVMALGGVARLLGIAMTGLPPVPFRVSMAVELLVIPALLVWHRRAYPVVRPAAT</sequence>
<dbReference type="Proteomes" id="UP000619479">
    <property type="component" value="Unassembled WGS sequence"/>
</dbReference>
<keyword evidence="3" id="KW-1185">Reference proteome</keyword>
<comment type="caution">
    <text evidence="2">The sequence shown here is derived from an EMBL/GenBank/DDBJ whole genome shotgun (WGS) entry which is preliminary data.</text>
</comment>
<keyword evidence="1" id="KW-1133">Transmembrane helix</keyword>
<feature type="transmembrane region" description="Helical" evidence="1">
    <location>
        <begin position="48"/>
        <end position="66"/>
    </location>
</feature>
<evidence type="ECO:0000313" key="3">
    <source>
        <dbReference type="Proteomes" id="UP000619479"/>
    </source>
</evidence>
<protein>
    <recommendedName>
        <fullName evidence="4">DUF4345 domain-containing protein</fullName>
    </recommendedName>
</protein>
<reference evidence="2" key="1">
    <citation type="submission" date="2021-01" db="EMBL/GenBank/DDBJ databases">
        <title>Whole genome shotgun sequence of Actinoplanes cyaneus NBRC 14990.</title>
        <authorList>
            <person name="Komaki H."/>
            <person name="Tamura T."/>
        </authorList>
    </citation>
    <scope>NUCLEOTIDE SEQUENCE</scope>
    <source>
        <strain evidence="2">NBRC 14990</strain>
    </source>
</reference>
<organism evidence="2 3">
    <name type="scientific">Actinoplanes cyaneus</name>
    <dbReference type="NCBI Taxonomy" id="52696"/>
    <lineage>
        <taxon>Bacteria</taxon>
        <taxon>Bacillati</taxon>
        <taxon>Actinomycetota</taxon>
        <taxon>Actinomycetes</taxon>
        <taxon>Micromonosporales</taxon>
        <taxon>Micromonosporaceae</taxon>
        <taxon>Actinoplanes</taxon>
    </lineage>
</organism>